<keyword evidence="1" id="KW-0732">Signal</keyword>
<feature type="signal peptide" evidence="1">
    <location>
        <begin position="1"/>
        <end position="25"/>
    </location>
</feature>
<sequence>MHQTMLTVYFLPIALFMVQWQVTLATSDVDKVNVLDLISSVFRPYGYNQGEERGAGKAT</sequence>
<evidence type="ECO:0000256" key="1">
    <source>
        <dbReference type="SAM" id="SignalP"/>
    </source>
</evidence>
<feature type="chain" id="PRO_5032668473" evidence="1">
    <location>
        <begin position="26"/>
        <end position="59"/>
    </location>
</feature>
<organism evidence="2">
    <name type="scientific">Brassica napus</name>
    <name type="common">Rape</name>
    <dbReference type="NCBI Taxonomy" id="3708"/>
    <lineage>
        <taxon>Eukaryota</taxon>
        <taxon>Viridiplantae</taxon>
        <taxon>Streptophyta</taxon>
        <taxon>Embryophyta</taxon>
        <taxon>Tracheophyta</taxon>
        <taxon>Spermatophyta</taxon>
        <taxon>Magnoliopsida</taxon>
        <taxon>eudicotyledons</taxon>
        <taxon>Gunneridae</taxon>
        <taxon>Pentapetalae</taxon>
        <taxon>rosids</taxon>
        <taxon>malvids</taxon>
        <taxon>Brassicales</taxon>
        <taxon>Brassicaceae</taxon>
        <taxon>Brassiceae</taxon>
        <taxon>Brassica</taxon>
    </lineage>
</organism>
<evidence type="ECO:0000313" key="2">
    <source>
        <dbReference type="EMBL" id="CAF2111276.1"/>
    </source>
</evidence>
<dbReference type="AlphaFoldDB" id="A0A816U9N9"/>
<name>A0A816U9N9_BRANA</name>
<dbReference type="Proteomes" id="UP001295469">
    <property type="component" value="Chromosome C08"/>
</dbReference>
<dbReference type="EMBL" id="HG994372">
    <property type="protein sequence ID" value="CAF2111276.1"/>
    <property type="molecule type" value="Genomic_DNA"/>
</dbReference>
<gene>
    <name evidence="2" type="ORF">DARMORV10_C08P27720.1</name>
</gene>
<proteinExistence type="predicted"/>
<protein>
    <submittedName>
        <fullName evidence="2">(rape) hypothetical protein</fullName>
    </submittedName>
</protein>
<reference evidence="2" key="1">
    <citation type="submission" date="2021-01" db="EMBL/GenBank/DDBJ databases">
        <authorList>
            <consortium name="Genoscope - CEA"/>
            <person name="William W."/>
        </authorList>
    </citation>
    <scope>NUCLEOTIDE SEQUENCE</scope>
</reference>
<accession>A0A816U9N9</accession>